<dbReference type="SUPFAM" id="SSF52540">
    <property type="entry name" value="P-loop containing nucleoside triphosphate hydrolases"/>
    <property type="match status" value="1"/>
</dbReference>
<keyword evidence="6 11" id="KW-0067">ATP-binding</keyword>
<proteinExistence type="predicted"/>
<sequence>MNSARTLLSIQGLEIDYLSRDGKGRVTAVKDLNLNLAHGEIGCLLGSSGCGKSTVLRAICGFEPVKAGEILLRDQIVSSASVHLSPNQRKVGMVFQDFALFPHLNVLENIAFGLQHLPNNQRSLVAMKWLERVSLSNKADAYPHELSGGQQQRVALARAMAPEPDLILLDEPFSSLDIELRERLAGEMREIFKANNITALLVTHDQFEAFAIADKVGVMADGKVLQWDAPYELYHKPANRYIADFIGRGVFVKGIVLAGNKVKIELGELDLDDDRSQEVGKEIEVLLRADDIQHDDHSTMQAEVVRKTFRGADFLYTLKLASGVEIFAFVPSHHDHAIGEKIGIHLVADHVVTFTDEAISAH</sequence>
<dbReference type="GO" id="GO:0005524">
    <property type="term" value="F:ATP binding"/>
    <property type="evidence" value="ECO:0007669"/>
    <property type="project" value="UniProtKB-KW"/>
</dbReference>
<evidence type="ECO:0000256" key="7">
    <source>
        <dbReference type="ARBA" id="ARBA00023004"/>
    </source>
</evidence>
<dbReference type="GO" id="GO:0015408">
    <property type="term" value="F:ABC-type ferric iron transporter activity"/>
    <property type="evidence" value="ECO:0007669"/>
    <property type="project" value="InterPro"/>
</dbReference>
<dbReference type="InterPro" id="IPR013611">
    <property type="entry name" value="Transp-assoc_OB_typ2"/>
</dbReference>
<keyword evidence="7" id="KW-0408">Iron</keyword>
<dbReference type="PROSITE" id="PS00211">
    <property type="entry name" value="ABC_TRANSPORTER_1"/>
    <property type="match status" value="1"/>
</dbReference>
<evidence type="ECO:0000256" key="9">
    <source>
        <dbReference type="ARBA" id="ARBA00023136"/>
    </source>
</evidence>
<accession>A0A6M9PRS1</accession>
<organism evidence="11 12">
    <name type="scientific">Polynucleobacter arcticus</name>
    <dbReference type="NCBI Taxonomy" id="1743165"/>
    <lineage>
        <taxon>Bacteria</taxon>
        <taxon>Pseudomonadati</taxon>
        <taxon>Pseudomonadota</taxon>
        <taxon>Betaproteobacteria</taxon>
        <taxon>Burkholderiales</taxon>
        <taxon>Burkholderiaceae</taxon>
        <taxon>Polynucleobacter</taxon>
    </lineage>
</organism>
<evidence type="ECO:0000256" key="4">
    <source>
        <dbReference type="ARBA" id="ARBA00022519"/>
    </source>
</evidence>
<keyword evidence="2" id="KW-1003">Cell membrane</keyword>
<dbReference type="InterPro" id="IPR008995">
    <property type="entry name" value="Mo/tungstate-bd_C_term_dom"/>
</dbReference>
<keyword evidence="12" id="KW-1185">Reference proteome</keyword>
<dbReference type="InterPro" id="IPR027417">
    <property type="entry name" value="P-loop_NTPase"/>
</dbReference>
<dbReference type="GO" id="GO:0015697">
    <property type="term" value="P:quaternary ammonium group transport"/>
    <property type="evidence" value="ECO:0007669"/>
    <property type="project" value="UniProtKB-ARBA"/>
</dbReference>
<evidence type="ECO:0000313" key="12">
    <source>
        <dbReference type="Proteomes" id="UP000501090"/>
    </source>
</evidence>
<dbReference type="AlphaFoldDB" id="A0A6M9PRS1"/>
<evidence type="ECO:0000313" key="11">
    <source>
        <dbReference type="EMBL" id="QKM61485.1"/>
    </source>
</evidence>
<feature type="domain" description="ABC transporter" evidence="10">
    <location>
        <begin position="13"/>
        <end position="246"/>
    </location>
</feature>
<dbReference type="GO" id="GO:0043190">
    <property type="term" value="C:ATP-binding cassette (ABC) transporter complex"/>
    <property type="evidence" value="ECO:0007669"/>
    <property type="project" value="InterPro"/>
</dbReference>
<reference evidence="11 12" key="1">
    <citation type="submission" date="2018-04" db="EMBL/GenBank/DDBJ databases">
        <title>Polynucleobacter sp. UK-Long2-W17 genome.</title>
        <authorList>
            <person name="Hahn M.W."/>
        </authorList>
    </citation>
    <scope>NUCLEOTIDE SEQUENCE [LARGE SCALE GENOMIC DNA]</scope>
    <source>
        <strain evidence="11 12">UK-Long2-W17</strain>
    </source>
</reference>
<evidence type="ECO:0000256" key="8">
    <source>
        <dbReference type="ARBA" id="ARBA00023065"/>
    </source>
</evidence>
<dbReference type="InterPro" id="IPR017871">
    <property type="entry name" value="ABC_transporter-like_CS"/>
</dbReference>
<dbReference type="SMART" id="SM00382">
    <property type="entry name" value="AAA"/>
    <property type="match status" value="1"/>
</dbReference>
<dbReference type="KEGG" id="pard:DN92_02280"/>
<gene>
    <name evidence="11" type="ORF">DN92_02280</name>
</gene>
<dbReference type="InterPro" id="IPR050093">
    <property type="entry name" value="ABC_SmlMolc_Importer"/>
</dbReference>
<keyword evidence="4" id="KW-0997">Cell inner membrane</keyword>
<dbReference type="EMBL" id="CP028940">
    <property type="protein sequence ID" value="QKM61485.1"/>
    <property type="molecule type" value="Genomic_DNA"/>
</dbReference>
<dbReference type="Gene3D" id="2.40.50.100">
    <property type="match status" value="1"/>
</dbReference>
<dbReference type="GO" id="GO:0016887">
    <property type="term" value="F:ATP hydrolysis activity"/>
    <property type="evidence" value="ECO:0007669"/>
    <property type="project" value="InterPro"/>
</dbReference>
<evidence type="ECO:0000256" key="3">
    <source>
        <dbReference type="ARBA" id="ARBA00022496"/>
    </source>
</evidence>
<keyword evidence="9" id="KW-0472">Membrane</keyword>
<dbReference type="CDD" id="cd03259">
    <property type="entry name" value="ABC_Carb_Solutes_like"/>
    <property type="match status" value="1"/>
</dbReference>
<dbReference type="Gene3D" id="3.40.50.300">
    <property type="entry name" value="P-loop containing nucleotide triphosphate hydrolases"/>
    <property type="match status" value="1"/>
</dbReference>
<evidence type="ECO:0000256" key="5">
    <source>
        <dbReference type="ARBA" id="ARBA00022741"/>
    </source>
</evidence>
<evidence type="ECO:0000256" key="2">
    <source>
        <dbReference type="ARBA" id="ARBA00022475"/>
    </source>
</evidence>
<name>A0A6M9PRS1_9BURK</name>
<dbReference type="Pfam" id="PF08402">
    <property type="entry name" value="TOBE_2"/>
    <property type="match status" value="1"/>
</dbReference>
<dbReference type="InterPro" id="IPR015853">
    <property type="entry name" value="ABC_transpr_FbpC"/>
</dbReference>
<dbReference type="RefSeq" id="WP_173959729.1">
    <property type="nucleotide sequence ID" value="NZ_CBCSCC010000007.1"/>
</dbReference>
<dbReference type="Proteomes" id="UP000501090">
    <property type="component" value="Chromosome"/>
</dbReference>
<keyword evidence="5" id="KW-0547">Nucleotide-binding</keyword>
<dbReference type="SUPFAM" id="SSF50331">
    <property type="entry name" value="MOP-like"/>
    <property type="match status" value="1"/>
</dbReference>
<evidence type="ECO:0000259" key="10">
    <source>
        <dbReference type="PROSITE" id="PS50893"/>
    </source>
</evidence>
<protein>
    <submittedName>
        <fullName evidence="11">ABC transporter ATP-binding protein</fullName>
    </submittedName>
</protein>
<dbReference type="PANTHER" id="PTHR42781">
    <property type="entry name" value="SPERMIDINE/PUTRESCINE IMPORT ATP-BINDING PROTEIN POTA"/>
    <property type="match status" value="1"/>
</dbReference>
<evidence type="ECO:0000256" key="1">
    <source>
        <dbReference type="ARBA" id="ARBA00022448"/>
    </source>
</evidence>
<keyword evidence="8" id="KW-0406">Ion transport</keyword>
<dbReference type="Pfam" id="PF00005">
    <property type="entry name" value="ABC_tran"/>
    <property type="match status" value="1"/>
</dbReference>
<dbReference type="InterPro" id="IPR003593">
    <property type="entry name" value="AAA+_ATPase"/>
</dbReference>
<keyword evidence="1" id="KW-0813">Transport</keyword>
<dbReference type="InterPro" id="IPR003439">
    <property type="entry name" value="ABC_transporter-like_ATP-bd"/>
</dbReference>
<evidence type="ECO:0000256" key="6">
    <source>
        <dbReference type="ARBA" id="ARBA00022840"/>
    </source>
</evidence>
<dbReference type="PANTHER" id="PTHR42781:SF4">
    <property type="entry name" value="SPERMIDINE_PUTRESCINE IMPORT ATP-BINDING PROTEIN POTA"/>
    <property type="match status" value="1"/>
</dbReference>
<keyword evidence="3" id="KW-0410">Iron transport</keyword>
<dbReference type="FunFam" id="3.40.50.300:FF:000425">
    <property type="entry name" value="Probable ABC transporter, ATP-binding subunit"/>
    <property type="match status" value="1"/>
</dbReference>
<dbReference type="PROSITE" id="PS50893">
    <property type="entry name" value="ABC_TRANSPORTER_2"/>
    <property type="match status" value="1"/>
</dbReference>